<dbReference type="InterPro" id="IPR036291">
    <property type="entry name" value="NAD(P)-bd_dom_sf"/>
</dbReference>
<evidence type="ECO:0000313" key="1">
    <source>
        <dbReference type="EMBL" id="QQQ18016.1"/>
    </source>
</evidence>
<dbReference type="RefSeq" id="WP_201102391.1">
    <property type="nucleotide sequence ID" value="NZ_CP067977.1"/>
</dbReference>
<dbReference type="Gene3D" id="3.40.50.720">
    <property type="entry name" value="NAD(P)-binding Rossmann-like Domain"/>
    <property type="match status" value="1"/>
</dbReference>
<keyword evidence="2" id="KW-1185">Reference proteome</keyword>
<dbReference type="Pfam" id="PF00106">
    <property type="entry name" value="adh_short"/>
    <property type="match status" value="1"/>
</dbReference>
<dbReference type="PANTHER" id="PTHR45458">
    <property type="entry name" value="SHORT-CHAIN DEHYDROGENASE/REDUCTASE SDR"/>
    <property type="match status" value="1"/>
</dbReference>
<protein>
    <submittedName>
        <fullName evidence="1">SDR family NAD(P)-dependent oxidoreductase</fullName>
    </submittedName>
</protein>
<dbReference type="Proteomes" id="UP000595448">
    <property type="component" value="Chromosome"/>
</dbReference>
<gene>
    <name evidence="1" type="ORF">JIP62_11930</name>
</gene>
<sequence length="230" mass="23904">MTAAPQTILIVGASRGLGLGLVAEHLARGFDVIATVRKPEDEAGLKALPGAERLTLHQIDVTSDADIARLVAQLSAPLDIAFINAGVSGPKSVVSADADTLNQVMQANVFGPVRLAHALLGHVREQTGTLAFMSSIMGSIAENESGGMEVYRASKAAQNSLARSLWLTAARPFGITVLSIHPGWVRTDMGGSGADIDVATSVAGIADQLAANAGAQAHRFIDYTGREIAW</sequence>
<proteinExistence type="predicted"/>
<organism evidence="1 2">
    <name type="scientific">Brevundimonas vitisensis</name>
    <dbReference type="NCBI Taxonomy" id="2800818"/>
    <lineage>
        <taxon>Bacteria</taxon>
        <taxon>Pseudomonadati</taxon>
        <taxon>Pseudomonadota</taxon>
        <taxon>Alphaproteobacteria</taxon>
        <taxon>Caulobacterales</taxon>
        <taxon>Caulobacteraceae</taxon>
        <taxon>Brevundimonas</taxon>
    </lineage>
</organism>
<dbReference type="InterPro" id="IPR002347">
    <property type="entry name" value="SDR_fam"/>
</dbReference>
<dbReference type="SUPFAM" id="SSF51735">
    <property type="entry name" value="NAD(P)-binding Rossmann-fold domains"/>
    <property type="match status" value="1"/>
</dbReference>
<reference evidence="1 2" key="1">
    <citation type="submission" date="2021-01" db="EMBL/GenBank/DDBJ databases">
        <title>Brevundimonas vitis sp. nov., an bacterium isolated from grape (Vitis vinifera).</title>
        <authorList>
            <person name="Jiang L."/>
            <person name="Lee J."/>
        </authorList>
    </citation>
    <scope>NUCLEOTIDE SEQUENCE [LARGE SCALE GENOMIC DNA]</scope>
    <source>
        <strain evidence="1 2">GRTSA-9</strain>
    </source>
</reference>
<evidence type="ECO:0000313" key="2">
    <source>
        <dbReference type="Proteomes" id="UP000595448"/>
    </source>
</evidence>
<dbReference type="EMBL" id="CP067977">
    <property type="protein sequence ID" value="QQQ18016.1"/>
    <property type="molecule type" value="Genomic_DNA"/>
</dbReference>
<dbReference type="PRINTS" id="PR00081">
    <property type="entry name" value="GDHRDH"/>
</dbReference>
<accession>A0ABX7BNT8</accession>
<name>A0ABX7BNT8_9CAUL</name>
<dbReference type="InterPro" id="IPR052184">
    <property type="entry name" value="SDR_enzymes"/>
</dbReference>
<dbReference type="CDD" id="cd05325">
    <property type="entry name" value="carb_red_sniffer_like_SDR_c"/>
    <property type="match status" value="1"/>
</dbReference>
<dbReference type="PANTHER" id="PTHR45458:SF1">
    <property type="entry name" value="SHORT CHAIN DEHYDROGENASE"/>
    <property type="match status" value="1"/>
</dbReference>